<accession>A0A1M6CXX2</accession>
<evidence type="ECO:0000259" key="4">
    <source>
        <dbReference type="SMART" id="SM00642"/>
    </source>
</evidence>
<dbReference type="CDD" id="cd11340">
    <property type="entry name" value="AmyAc_bac_CMD_like_3"/>
    <property type="match status" value="1"/>
</dbReference>
<reference evidence="5 6" key="1">
    <citation type="submission" date="2016-11" db="EMBL/GenBank/DDBJ databases">
        <authorList>
            <person name="Jaros S."/>
            <person name="Januszkiewicz K."/>
            <person name="Wedrychowicz H."/>
        </authorList>
    </citation>
    <scope>NUCLEOTIDE SEQUENCE [LARGE SCALE GENOMIC DNA]</scope>
    <source>
        <strain evidence="5 6">DSM 22807</strain>
    </source>
</reference>
<feature type="domain" description="Glycosyl hydrolase family 13 catalytic" evidence="4">
    <location>
        <begin position="123"/>
        <end position="523"/>
    </location>
</feature>
<keyword evidence="6" id="KW-1185">Reference proteome</keyword>
<dbReference type="SUPFAM" id="SSF81296">
    <property type="entry name" value="E set domains"/>
    <property type="match status" value="1"/>
</dbReference>
<evidence type="ECO:0000256" key="1">
    <source>
        <dbReference type="ARBA" id="ARBA00022801"/>
    </source>
</evidence>
<dbReference type="InterPro" id="IPR015171">
    <property type="entry name" value="Cyc-maltodext_N"/>
</dbReference>
<dbReference type="GO" id="GO:0016798">
    <property type="term" value="F:hydrolase activity, acting on glycosyl bonds"/>
    <property type="evidence" value="ECO:0007669"/>
    <property type="project" value="UniProtKB-KW"/>
</dbReference>
<protein>
    <submittedName>
        <fullName evidence="5">Glycosidase</fullName>
    </submittedName>
</protein>
<organism evidence="5 6">
    <name type="scientific">Flavobacterium haoranii</name>
    <dbReference type="NCBI Taxonomy" id="683124"/>
    <lineage>
        <taxon>Bacteria</taxon>
        <taxon>Pseudomonadati</taxon>
        <taxon>Bacteroidota</taxon>
        <taxon>Flavobacteriia</taxon>
        <taxon>Flavobacteriales</taxon>
        <taxon>Flavobacteriaceae</taxon>
        <taxon>Flavobacterium</taxon>
    </lineage>
</organism>
<dbReference type="Pfam" id="PF00128">
    <property type="entry name" value="Alpha-amylase"/>
    <property type="match status" value="1"/>
</dbReference>
<dbReference type="InterPro" id="IPR013780">
    <property type="entry name" value="Glyco_hydro_b"/>
</dbReference>
<proteinExistence type="predicted"/>
<sequence length="611" mass="70576">MKKLLYILTTLFTISISAQIDKMEPPFWFEGMNKSEIQILFYGKNIAQNSVSVSNNVVITNVTKTENPNYLFVTIDTKNVVAQTLKFQFKNGKKSFSKDFEIQKRKENSANRKSFDASDVMYLLMPDRFANGDESNDSSSKLQEKGNRSLPGGRHGGDIQGIIDHLDYIQELGATAIWSTPLCEDNDKGYSYHTYGQSDVYQIDARYGTNEDYKRLAAEMHKRDMKLIKDYVTNHWGAEHWMFKDIPTYDWFHQFPGYAQSNYRMTTQFDSNASKRDAKYCMDGWFVPSMPDLNQSNPLVLNYLIQNAIWWIEYADLDGLRVDTYSYNDKDGIAKWTKAITDEYPYFNIVGEVWMHDQAQMSYWQKDSPIAKIQSYNSYLPSVMDFTLHDAFGNVFNENNAGWNDGVIKFYDNFTNDFLYANPNNLLIFLENHDTGRFNQIYQNDIKKYQLGITLLATTRGIPQLYYGSEIGMAGDKGKGDADIRQDFPGGWKGDANNAFTNSGRTEIQKQFFDFTKKLLNWRKNKEVIHSGKLTHYIPENNVYVYFRHNDTESVMVVLNNSLDNQKIKLNRFQENLKGFTSGNDILTGKTIDLKEELSVEGKSSLILELK</sequence>
<evidence type="ECO:0000256" key="3">
    <source>
        <dbReference type="SAM" id="MobiDB-lite"/>
    </source>
</evidence>
<dbReference type="InterPro" id="IPR013783">
    <property type="entry name" value="Ig-like_fold"/>
</dbReference>
<dbReference type="InterPro" id="IPR014756">
    <property type="entry name" value="Ig_E-set"/>
</dbReference>
<evidence type="ECO:0000256" key="2">
    <source>
        <dbReference type="ARBA" id="ARBA00023295"/>
    </source>
</evidence>
<keyword evidence="2 5" id="KW-0326">Glycosidase</keyword>
<dbReference type="SMART" id="SM00642">
    <property type="entry name" value="Aamy"/>
    <property type="match status" value="1"/>
</dbReference>
<dbReference type="InterPro" id="IPR006047">
    <property type="entry name" value="GH13_cat_dom"/>
</dbReference>
<evidence type="ECO:0000313" key="6">
    <source>
        <dbReference type="Proteomes" id="UP000184232"/>
    </source>
</evidence>
<dbReference type="EMBL" id="FQZH01000001">
    <property type="protein sequence ID" value="SHI65568.1"/>
    <property type="molecule type" value="Genomic_DNA"/>
</dbReference>
<evidence type="ECO:0000313" key="5">
    <source>
        <dbReference type="EMBL" id="SHI65568.1"/>
    </source>
</evidence>
<dbReference type="Pfam" id="PF09087">
    <property type="entry name" value="Cyc-maltodext_N"/>
    <property type="match status" value="1"/>
</dbReference>
<dbReference type="InterPro" id="IPR017853">
    <property type="entry name" value="GH"/>
</dbReference>
<dbReference type="PANTHER" id="PTHR10357">
    <property type="entry name" value="ALPHA-AMYLASE FAMILY MEMBER"/>
    <property type="match status" value="1"/>
</dbReference>
<feature type="region of interest" description="Disordered" evidence="3">
    <location>
        <begin position="132"/>
        <end position="156"/>
    </location>
</feature>
<dbReference type="PANTHER" id="PTHR10357:SF210">
    <property type="entry name" value="MALTODEXTRIN GLUCOSIDASE"/>
    <property type="match status" value="1"/>
</dbReference>
<dbReference type="Gene3D" id="3.20.20.80">
    <property type="entry name" value="Glycosidases"/>
    <property type="match status" value="1"/>
</dbReference>
<dbReference type="SUPFAM" id="SSF51011">
    <property type="entry name" value="Glycosyl hydrolase domain"/>
    <property type="match status" value="1"/>
</dbReference>
<dbReference type="Gene3D" id="2.60.40.10">
    <property type="entry name" value="Immunoglobulins"/>
    <property type="match status" value="1"/>
</dbReference>
<dbReference type="RefSeq" id="WP_072781286.1">
    <property type="nucleotide sequence ID" value="NZ_CP045292.1"/>
</dbReference>
<dbReference type="SUPFAM" id="SSF51445">
    <property type="entry name" value="(Trans)glycosidases"/>
    <property type="match status" value="1"/>
</dbReference>
<dbReference type="Gene3D" id="2.60.40.1180">
    <property type="entry name" value="Golgi alpha-mannosidase II"/>
    <property type="match status" value="1"/>
</dbReference>
<dbReference type="GO" id="GO:0005975">
    <property type="term" value="P:carbohydrate metabolic process"/>
    <property type="evidence" value="ECO:0007669"/>
    <property type="project" value="InterPro"/>
</dbReference>
<dbReference type="OrthoDB" id="9805159at2"/>
<dbReference type="STRING" id="683124.SAMN05444337_0491"/>
<gene>
    <name evidence="5" type="ORF">SAMN05444337_0491</name>
</gene>
<dbReference type="Proteomes" id="UP000184232">
    <property type="component" value="Unassembled WGS sequence"/>
</dbReference>
<keyword evidence="1" id="KW-0378">Hydrolase</keyword>
<dbReference type="AlphaFoldDB" id="A0A1M6CXX2"/>
<name>A0A1M6CXX2_9FLAO</name>